<feature type="signal peptide" evidence="1">
    <location>
        <begin position="1"/>
        <end position="18"/>
    </location>
</feature>
<dbReference type="OrthoDB" id="5596743at2759"/>
<protein>
    <submittedName>
        <fullName evidence="2">Uncharacterized protein</fullName>
    </submittedName>
</protein>
<dbReference type="Proteomes" id="UP000256645">
    <property type="component" value="Unassembled WGS sequence"/>
</dbReference>
<keyword evidence="3" id="KW-1185">Reference proteome</keyword>
<sequence length="379" mass="39317">MPKHILLVAMGVLNVAHGAMTVCNADNCLRAVKNTASLAKVTADCSSFFVQTVTASASTITRTVTATSSPSSTGSVTQTNTLSYGTLTSTELATLTITPTVTISPTLSIETSVAKSIVLARRDVNPVPAYASLCSGAVRYSSACNCIGVTAGSTVTVPGPISYTTVTATSTLPVAVTILTKTSSTTIPASSTTQTKILTTSAPAVTSTVGLLASTTVTTISTSTAPDLAPTSTFCLKTTISGTKYVIGRRAAENTLLTLKPVGSNTLATAMFLIDDNTNLVTPDGLIAYVPGAGDNIQYSQGIRLYSPSTASANYNYLALVYCDETDRLLNCFAKPFASSGVYYHTTVNMQSLTADMSMVSESDPSIEMDVTYYLSTLC</sequence>
<comment type="caution">
    <text evidence="2">The sequence shown here is derived from an EMBL/GenBank/DDBJ whole genome shotgun (WGS) entry which is preliminary data.</text>
</comment>
<name>A0A3D8Q4H8_9HELO</name>
<gene>
    <name evidence="2" type="ORF">BP6252_14004</name>
</gene>
<accession>A0A3D8Q4H8</accession>
<evidence type="ECO:0000256" key="1">
    <source>
        <dbReference type="SAM" id="SignalP"/>
    </source>
</evidence>
<feature type="chain" id="PRO_5017816507" evidence="1">
    <location>
        <begin position="19"/>
        <end position="379"/>
    </location>
</feature>
<evidence type="ECO:0000313" key="3">
    <source>
        <dbReference type="Proteomes" id="UP000256645"/>
    </source>
</evidence>
<dbReference type="STRING" id="1849047.A0A3D8Q4H8"/>
<evidence type="ECO:0000313" key="2">
    <source>
        <dbReference type="EMBL" id="RDW56729.1"/>
    </source>
</evidence>
<proteinExistence type="predicted"/>
<reference evidence="2 3" key="1">
    <citation type="journal article" date="2018" name="IMA Fungus">
        <title>IMA Genome-F 9: Draft genome sequence of Annulohypoxylon stygium, Aspergillus mulundensis, Berkeleyomyces basicola (syn. Thielaviopsis basicola), Ceratocystis smalleyi, two Cercospora beticola strains, Coleophoma cylindrospora, Fusarium fracticaudum, Phialophora cf. hyalina, and Morchella septimelata.</title>
        <authorList>
            <person name="Wingfield B.D."/>
            <person name="Bills G.F."/>
            <person name="Dong Y."/>
            <person name="Huang W."/>
            <person name="Nel W.J."/>
            <person name="Swalarsk-Parry B.S."/>
            <person name="Vaghefi N."/>
            <person name="Wilken P.M."/>
            <person name="An Z."/>
            <person name="de Beer Z.W."/>
            <person name="De Vos L."/>
            <person name="Chen L."/>
            <person name="Duong T.A."/>
            <person name="Gao Y."/>
            <person name="Hammerbacher A."/>
            <person name="Kikkert J.R."/>
            <person name="Li Y."/>
            <person name="Li H."/>
            <person name="Li K."/>
            <person name="Li Q."/>
            <person name="Liu X."/>
            <person name="Ma X."/>
            <person name="Naidoo K."/>
            <person name="Pethybridge S.J."/>
            <person name="Sun J."/>
            <person name="Steenkamp E.T."/>
            <person name="van der Nest M.A."/>
            <person name="van Wyk S."/>
            <person name="Wingfield M.J."/>
            <person name="Xiong C."/>
            <person name="Yue Q."/>
            <person name="Zhang X."/>
        </authorList>
    </citation>
    <scope>NUCLEOTIDE SEQUENCE [LARGE SCALE GENOMIC DNA]</scope>
    <source>
        <strain evidence="2 3">BP6252</strain>
    </source>
</reference>
<dbReference type="EMBL" id="PDLM01000031">
    <property type="protein sequence ID" value="RDW56729.1"/>
    <property type="molecule type" value="Genomic_DNA"/>
</dbReference>
<dbReference type="AlphaFoldDB" id="A0A3D8Q4H8"/>
<organism evidence="2 3">
    <name type="scientific">Coleophoma cylindrospora</name>
    <dbReference type="NCBI Taxonomy" id="1849047"/>
    <lineage>
        <taxon>Eukaryota</taxon>
        <taxon>Fungi</taxon>
        <taxon>Dikarya</taxon>
        <taxon>Ascomycota</taxon>
        <taxon>Pezizomycotina</taxon>
        <taxon>Leotiomycetes</taxon>
        <taxon>Helotiales</taxon>
        <taxon>Dermateaceae</taxon>
        <taxon>Coleophoma</taxon>
    </lineage>
</organism>
<keyword evidence="1" id="KW-0732">Signal</keyword>